<keyword evidence="3" id="KW-0786">Thiamine pyrophosphate</keyword>
<reference evidence="5 6" key="1">
    <citation type="submission" date="2016-04" db="EMBL/GenBank/DDBJ databases">
        <title>Complete Genome Sequence of Halotalea alkalilenta IHB B 13600.</title>
        <authorList>
            <person name="Swarnkar M.K."/>
            <person name="Sharma A."/>
            <person name="Kaushal K."/>
            <person name="Soni R."/>
            <person name="Rana S."/>
            <person name="Singh A.K."/>
            <person name="Gulati A."/>
        </authorList>
    </citation>
    <scope>NUCLEOTIDE SEQUENCE [LARGE SCALE GENOMIC DNA]</scope>
    <source>
        <strain evidence="5 6">IHB B 13600</strain>
    </source>
</reference>
<evidence type="ECO:0000256" key="1">
    <source>
        <dbReference type="ARBA" id="ARBA00001964"/>
    </source>
</evidence>
<proteinExistence type="inferred from homology"/>
<dbReference type="AlphaFoldDB" id="A0A172YBX5"/>
<keyword evidence="6" id="KW-1185">Reference proteome</keyword>
<dbReference type="InterPro" id="IPR029061">
    <property type="entry name" value="THDP-binding"/>
</dbReference>
<evidence type="ECO:0000313" key="6">
    <source>
        <dbReference type="Proteomes" id="UP000077875"/>
    </source>
</evidence>
<comment type="similarity">
    <text evidence="2">Belongs to the transketolase family.</text>
</comment>
<name>A0A172YBX5_9GAMM</name>
<dbReference type="Proteomes" id="UP000077875">
    <property type="component" value="Chromosome"/>
</dbReference>
<dbReference type="CDD" id="cd02012">
    <property type="entry name" value="TPP_TK"/>
    <property type="match status" value="1"/>
</dbReference>
<feature type="domain" description="Transketolase N-terminal" evidence="4">
    <location>
        <begin position="23"/>
        <end position="256"/>
    </location>
</feature>
<dbReference type="PANTHER" id="PTHR47514:SF1">
    <property type="entry name" value="TRANSKETOLASE N-TERMINAL SECTION-RELATED"/>
    <property type="match status" value="1"/>
</dbReference>
<dbReference type="KEGG" id="haa:A5892_04105"/>
<dbReference type="InterPro" id="IPR005474">
    <property type="entry name" value="Transketolase_N"/>
</dbReference>
<comment type="cofactor">
    <cofactor evidence="1">
        <name>thiamine diphosphate</name>
        <dbReference type="ChEBI" id="CHEBI:58937"/>
    </cofactor>
</comment>
<dbReference type="STRING" id="376489.A5892_04105"/>
<sequence>MPLPSRLTTEDIPDLCQKMRGTLLTTIVNAKMGHVGGDLSVIDILGTLYFSVLRVDPTDPHAESRDRFVLSKGHCSVALYTTLAYAGFLPIEELASFAAPLSRLNGHPCNRKLPGVETSTGPLGHGLPVATGIAIGGKLSGADWRVFVVVGDGELQEGSNWESMMSAAHQRLDNLTLIVDRNHLQQGDRTSAVTSMEPLAERFAAFGWETHEVDGHDHAALESLLSSPNTSGRPRCLIAATVKGQGVSFIRDRVEWHHKVPSREQLAAALDELEVAS</sequence>
<dbReference type="EMBL" id="CP015243">
    <property type="protein sequence ID" value="ANF56751.1"/>
    <property type="molecule type" value="Genomic_DNA"/>
</dbReference>
<protein>
    <submittedName>
        <fullName evidence="5">Transketolase</fullName>
    </submittedName>
</protein>
<dbReference type="SUPFAM" id="SSF52518">
    <property type="entry name" value="Thiamin diphosphate-binding fold (THDP-binding)"/>
    <property type="match status" value="1"/>
</dbReference>
<evidence type="ECO:0000256" key="2">
    <source>
        <dbReference type="ARBA" id="ARBA00007131"/>
    </source>
</evidence>
<evidence type="ECO:0000259" key="4">
    <source>
        <dbReference type="Pfam" id="PF00456"/>
    </source>
</evidence>
<organism evidence="5 6">
    <name type="scientific">Halotalea alkalilenta</name>
    <dbReference type="NCBI Taxonomy" id="376489"/>
    <lineage>
        <taxon>Bacteria</taxon>
        <taxon>Pseudomonadati</taxon>
        <taxon>Pseudomonadota</taxon>
        <taxon>Gammaproteobacteria</taxon>
        <taxon>Oceanospirillales</taxon>
        <taxon>Halomonadaceae</taxon>
        <taxon>Halotalea</taxon>
    </lineage>
</organism>
<dbReference type="Gene3D" id="3.40.50.970">
    <property type="match status" value="1"/>
</dbReference>
<gene>
    <name evidence="5" type="ORF">A5892_04105</name>
</gene>
<evidence type="ECO:0000313" key="5">
    <source>
        <dbReference type="EMBL" id="ANF56751.1"/>
    </source>
</evidence>
<accession>A0A172YBX5</accession>
<evidence type="ECO:0000256" key="3">
    <source>
        <dbReference type="ARBA" id="ARBA00023052"/>
    </source>
</evidence>
<dbReference type="Pfam" id="PF00456">
    <property type="entry name" value="Transketolase_N"/>
    <property type="match status" value="1"/>
</dbReference>
<dbReference type="PANTHER" id="PTHR47514">
    <property type="entry name" value="TRANSKETOLASE N-TERMINAL SECTION-RELATED"/>
    <property type="match status" value="1"/>
</dbReference>